<keyword evidence="5 10" id="KW-0808">Transferase</keyword>
<sequence length="352" mass="37073">MRLTIQRTELARVVGAVGKVVESRNTIPILSNLLLSAADGLLHVTGTDLDIQATASAPAEIHEAGSITVSAKMLGDIARKAGNDLVELSLVDGKLEMKSGRSKFGLNILPASDYPSLSVGAYDAEFEVDLAALFAPVAFAISSEEVRYYLNGIFLHSTEAGAVAVATDGHRLARNSTGSLGTFAGIIVPRKTVSLTPKGKVTVSVSETKIKIVSPELSLVSKLIDGTFPDYQRVIPTNNENVVSVDRDAILKASDRVSTISSERGRAVRLTIAPGSIKLAVRNPDHGDAEDEVAAEYSGQPIEIGFNAAYLRDILSVLPSGEVTLKLNDAGSPAIVTGAAEGWDGVLMPMRV</sequence>
<dbReference type="PANTHER" id="PTHR30478:SF0">
    <property type="entry name" value="BETA SLIDING CLAMP"/>
    <property type="match status" value="1"/>
</dbReference>
<keyword evidence="4 10" id="KW-0963">Cytoplasm</keyword>
<name>A0A7W6W408_9HYPH</name>
<evidence type="ECO:0000256" key="7">
    <source>
        <dbReference type="ARBA" id="ARBA00022705"/>
    </source>
</evidence>
<dbReference type="GO" id="GO:0009360">
    <property type="term" value="C:DNA polymerase III complex"/>
    <property type="evidence" value="ECO:0007669"/>
    <property type="project" value="InterPro"/>
</dbReference>
<dbReference type="PANTHER" id="PTHR30478">
    <property type="entry name" value="DNA POLYMERASE III SUBUNIT BETA"/>
    <property type="match status" value="1"/>
</dbReference>
<reference evidence="14 15" key="1">
    <citation type="submission" date="2020-08" db="EMBL/GenBank/DDBJ databases">
        <title>Genomic Encyclopedia of Type Strains, Phase IV (KMG-V): Genome sequencing to study the core and pangenomes of soil and plant-associated prokaryotes.</title>
        <authorList>
            <person name="Whitman W."/>
        </authorList>
    </citation>
    <scope>NUCLEOTIDE SEQUENCE [LARGE SCALE GENOMIC DNA]</scope>
    <source>
        <strain evidence="14 15">SEMIA 4089</strain>
    </source>
</reference>
<protein>
    <recommendedName>
        <fullName evidence="3 10">Beta sliding clamp</fullName>
    </recommendedName>
</protein>
<dbReference type="AlphaFoldDB" id="A0A7W6W408"/>
<keyword evidence="9" id="KW-0238">DNA-binding</keyword>
<evidence type="ECO:0000313" key="15">
    <source>
        <dbReference type="Proteomes" id="UP000540909"/>
    </source>
</evidence>
<comment type="subcellular location">
    <subcellularLocation>
        <location evidence="1 10">Cytoplasm</location>
    </subcellularLocation>
</comment>
<evidence type="ECO:0000256" key="1">
    <source>
        <dbReference type="ARBA" id="ARBA00004496"/>
    </source>
</evidence>
<dbReference type="Proteomes" id="UP000540909">
    <property type="component" value="Unassembled WGS sequence"/>
</dbReference>
<evidence type="ECO:0000256" key="5">
    <source>
        <dbReference type="ARBA" id="ARBA00022679"/>
    </source>
</evidence>
<dbReference type="SUPFAM" id="SSF55979">
    <property type="entry name" value="DNA clamp"/>
    <property type="match status" value="3"/>
</dbReference>
<dbReference type="Pfam" id="PF00712">
    <property type="entry name" value="DNA_pol3_beta"/>
    <property type="match status" value="1"/>
</dbReference>
<feature type="domain" description="DNA polymerase III beta sliding clamp central" evidence="12">
    <location>
        <begin position="130"/>
        <end position="230"/>
    </location>
</feature>
<dbReference type="SMART" id="SM00480">
    <property type="entry name" value="POL3Bc"/>
    <property type="match status" value="1"/>
</dbReference>
<evidence type="ECO:0000259" key="12">
    <source>
        <dbReference type="Pfam" id="PF02767"/>
    </source>
</evidence>
<evidence type="ECO:0000256" key="4">
    <source>
        <dbReference type="ARBA" id="ARBA00022490"/>
    </source>
</evidence>
<evidence type="ECO:0000256" key="9">
    <source>
        <dbReference type="ARBA" id="ARBA00023125"/>
    </source>
</evidence>
<evidence type="ECO:0000256" key="10">
    <source>
        <dbReference type="PIRNR" id="PIRNR000804"/>
    </source>
</evidence>
<dbReference type="EMBL" id="JACIFY010000004">
    <property type="protein sequence ID" value="MBB4235079.1"/>
    <property type="molecule type" value="Genomic_DNA"/>
</dbReference>
<evidence type="ECO:0000256" key="8">
    <source>
        <dbReference type="ARBA" id="ARBA00022932"/>
    </source>
</evidence>
<dbReference type="GO" id="GO:0003677">
    <property type="term" value="F:DNA binding"/>
    <property type="evidence" value="ECO:0007669"/>
    <property type="project" value="UniProtKB-UniRule"/>
</dbReference>
<dbReference type="CDD" id="cd00140">
    <property type="entry name" value="beta_clamp"/>
    <property type="match status" value="1"/>
</dbReference>
<feature type="domain" description="DNA polymerase III beta sliding clamp C-terminal" evidence="13">
    <location>
        <begin position="233"/>
        <end position="351"/>
    </location>
</feature>
<evidence type="ECO:0000256" key="3">
    <source>
        <dbReference type="ARBA" id="ARBA00021035"/>
    </source>
</evidence>
<comment type="caution">
    <text evidence="14">The sequence shown here is derived from an EMBL/GenBank/DDBJ whole genome shotgun (WGS) entry which is preliminary data.</text>
</comment>
<dbReference type="NCBIfam" id="TIGR00663">
    <property type="entry name" value="dnan"/>
    <property type="match status" value="1"/>
</dbReference>
<evidence type="ECO:0000256" key="2">
    <source>
        <dbReference type="ARBA" id="ARBA00010752"/>
    </source>
</evidence>
<dbReference type="GO" id="GO:0005737">
    <property type="term" value="C:cytoplasm"/>
    <property type="evidence" value="ECO:0007669"/>
    <property type="project" value="UniProtKB-SubCell"/>
</dbReference>
<dbReference type="InterPro" id="IPR022635">
    <property type="entry name" value="DNA_polIII_beta_C"/>
</dbReference>
<dbReference type="InterPro" id="IPR022634">
    <property type="entry name" value="DNA_polIII_beta_N"/>
</dbReference>
<feature type="domain" description="DNA polymerase III beta sliding clamp N-terminal" evidence="11">
    <location>
        <begin position="1"/>
        <end position="117"/>
    </location>
</feature>
<dbReference type="Pfam" id="PF02768">
    <property type="entry name" value="DNA_pol3_beta_3"/>
    <property type="match status" value="1"/>
</dbReference>
<proteinExistence type="inferred from homology"/>
<dbReference type="RefSeq" id="WP_184468525.1">
    <property type="nucleotide sequence ID" value="NZ_JACIFY010000004.1"/>
</dbReference>
<dbReference type="PIRSF" id="PIRSF000804">
    <property type="entry name" value="DNA_pol_III_b"/>
    <property type="match status" value="1"/>
</dbReference>
<keyword evidence="8 10" id="KW-0239">DNA-directed DNA polymerase</keyword>
<dbReference type="InterPro" id="IPR022637">
    <property type="entry name" value="DNA_polIII_beta_cen"/>
</dbReference>
<evidence type="ECO:0000256" key="6">
    <source>
        <dbReference type="ARBA" id="ARBA00022695"/>
    </source>
</evidence>
<evidence type="ECO:0000259" key="13">
    <source>
        <dbReference type="Pfam" id="PF02768"/>
    </source>
</evidence>
<keyword evidence="7 10" id="KW-0235">DNA replication</keyword>
<keyword evidence="6 10" id="KW-0548">Nucleotidyltransferase</keyword>
<dbReference type="GO" id="GO:0003887">
    <property type="term" value="F:DNA-directed DNA polymerase activity"/>
    <property type="evidence" value="ECO:0007669"/>
    <property type="project" value="UniProtKB-UniRule"/>
</dbReference>
<gene>
    <name evidence="14" type="ORF">GGD57_001637</name>
</gene>
<dbReference type="Gene3D" id="3.10.150.10">
    <property type="entry name" value="DNA Polymerase III, subunit A, domain 2"/>
    <property type="match status" value="3"/>
</dbReference>
<dbReference type="GO" id="GO:0008408">
    <property type="term" value="F:3'-5' exonuclease activity"/>
    <property type="evidence" value="ECO:0007669"/>
    <property type="project" value="InterPro"/>
</dbReference>
<dbReference type="Pfam" id="PF02767">
    <property type="entry name" value="DNA_pol3_beta_2"/>
    <property type="match status" value="1"/>
</dbReference>
<dbReference type="GO" id="GO:0006271">
    <property type="term" value="P:DNA strand elongation involved in DNA replication"/>
    <property type="evidence" value="ECO:0007669"/>
    <property type="project" value="TreeGrafter"/>
</dbReference>
<comment type="similarity">
    <text evidence="2 10">Belongs to the beta sliding clamp family.</text>
</comment>
<accession>A0A7W6W408</accession>
<dbReference type="InterPro" id="IPR046938">
    <property type="entry name" value="DNA_clamp_sf"/>
</dbReference>
<evidence type="ECO:0000313" key="14">
    <source>
        <dbReference type="EMBL" id="MBB4235079.1"/>
    </source>
</evidence>
<comment type="function">
    <text evidence="10">Confers DNA tethering and processivity to DNA polymerases and other proteins. Acts as a clamp, forming a ring around DNA (a reaction catalyzed by the clamp-loading complex) which diffuses in an ATP-independent manner freely and bidirectionally along dsDNA. Initially characterized for its ability to contact the catalytic subunit of DNA polymerase III (Pol III), a complex, multichain enzyme responsible for most of the replicative synthesis in bacteria; Pol III exhibits 3'-5' exonuclease proofreading activity. The beta chain is required for initiation of replication as well as for processivity of DNA replication.</text>
</comment>
<organism evidence="14 15">
    <name type="scientific">Rhizobium esperanzae</name>
    <dbReference type="NCBI Taxonomy" id="1967781"/>
    <lineage>
        <taxon>Bacteria</taxon>
        <taxon>Pseudomonadati</taxon>
        <taxon>Pseudomonadota</taxon>
        <taxon>Alphaproteobacteria</taxon>
        <taxon>Hyphomicrobiales</taxon>
        <taxon>Rhizobiaceae</taxon>
        <taxon>Rhizobium/Agrobacterium group</taxon>
        <taxon>Rhizobium</taxon>
    </lineage>
</organism>
<comment type="subunit">
    <text evidence="10">Forms a ring-shaped head-to-tail homodimer around DNA.</text>
</comment>
<evidence type="ECO:0000259" key="11">
    <source>
        <dbReference type="Pfam" id="PF00712"/>
    </source>
</evidence>
<dbReference type="InterPro" id="IPR001001">
    <property type="entry name" value="DNA_polIII_beta"/>
</dbReference>